<dbReference type="KEGG" id="tsig:D6T69_00200"/>
<protein>
    <submittedName>
        <fullName evidence="1">Uncharacterized protein</fullName>
    </submittedName>
</protein>
<name>A0A3Q8RKY9_9FLAO</name>
<gene>
    <name evidence="1" type="ORF">D6T69_00200</name>
</gene>
<evidence type="ECO:0000313" key="1">
    <source>
        <dbReference type="EMBL" id="AZJ34029.1"/>
    </source>
</evidence>
<keyword evidence="2" id="KW-1185">Reference proteome</keyword>
<dbReference type="Proteomes" id="UP000274593">
    <property type="component" value="Chromosome"/>
</dbReference>
<dbReference type="AlphaFoldDB" id="A0A3Q8RKY9"/>
<sequence>MQKALSVSLLLTFYCCITSCKTSKEYNTNNKNYKIERYKSKGLFTGVTVKTYDNIKKELLLPSTKVINNVYLEGTVFSLGLGKHNLSILYPSKQSIDIKLLIKEKDSIVVKAHLPDENIVD</sequence>
<organism evidence="1 2">
    <name type="scientific">Tenacibaculum singaporense</name>
    <dbReference type="NCBI Taxonomy" id="2358479"/>
    <lineage>
        <taxon>Bacteria</taxon>
        <taxon>Pseudomonadati</taxon>
        <taxon>Bacteroidota</taxon>
        <taxon>Flavobacteriia</taxon>
        <taxon>Flavobacteriales</taxon>
        <taxon>Flavobacteriaceae</taxon>
        <taxon>Tenacibaculum</taxon>
    </lineage>
</organism>
<accession>A0A3Q8RKY9</accession>
<reference evidence="1 2" key="1">
    <citation type="submission" date="2018-09" db="EMBL/GenBank/DDBJ databases">
        <title>Insights into the microbiota of Asian seabass (Lates calcarifer) with tenacibaculosis symptoms and description of sp. nov. Tenacibaculum singaporense.</title>
        <authorList>
            <person name="Miyake S."/>
            <person name="Soh M."/>
            <person name="Azman M.N."/>
            <person name="Ngoh S.Y."/>
            <person name="Orban L."/>
        </authorList>
    </citation>
    <scope>NUCLEOTIDE SEQUENCE [LARGE SCALE GENOMIC DNA]</scope>
    <source>
        <strain evidence="1 2">DSM 106434</strain>
    </source>
</reference>
<dbReference type="EMBL" id="CP032548">
    <property type="protein sequence ID" value="AZJ34029.1"/>
    <property type="molecule type" value="Genomic_DNA"/>
</dbReference>
<evidence type="ECO:0000313" key="2">
    <source>
        <dbReference type="Proteomes" id="UP000274593"/>
    </source>
</evidence>
<proteinExistence type="predicted"/>